<dbReference type="GO" id="GO:1990904">
    <property type="term" value="C:ribonucleoprotein complex"/>
    <property type="evidence" value="ECO:0007669"/>
    <property type="project" value="UniProtKB-KW"/>
</dbReference>
<dbReference type="GO" id="GO:0051028">
    <property type="term" value="P:mRNA transport"/>
    <property type="evidence" value="ECO:0007669"/>
    <property type="project" value="TreeGrafter"/>
</dbReference>
<evidence type="ECO:0000256" key="12">
    <source>
        <dbReference type="ARBA" id="ARBA00023273"/>
    </source>
</evidence>
<keyword evidence="11" id="KW-0770">Synapse</keyword>
<dbReference type="GO" id="GO:0010494">
    <property type="term" value="C:cytoplasmic stress granule"/>
    <property type="evidence" value="ECO:0007669"/>
    <property type="project" value="UniProtKB-SubCell"/>
</dbReference>
<dbReference type="GO" id="GO:0005634">
    <property type="term" value="C:nucleus"/>
    <property type="evidence" value="ECO:0007669"/>
    <property type="project" value="TreeGrafter"/>
</dbReference>
<dbReference type="InterPro" id="IPR040148">
    <property type="entry name" value="FMR1"/>
</dbReference>
<evidence type="ECO:0000256" key="9">
    <source>
        <dbReference type="ARBA" id="ARBA00022884"/>
    </source>
</evidence>
<dbReference type="InterPro" id="IPR004088">
    <property type="entry name" value="KH_dom_type_1"/>
</dbReference>
<dbReference type="GO" id="GO:0098793">
    <property type="term" value="C:presynapse"/>
    <property type="evidence" value="ECO:0007669"/>
    <property type="project" value="GOC"/>
</dbReference>
<dbReference type="GO" id="GO:0045182">
    <property type="term" value="F:translation regulator activity"/>
    <property type="evidence" value="ECO:0007669"/>
    <property type="project" value="TreeGrafter"/>
</dbReference>
<dbReference type="GO" id="GO:0007399">
    <property type="term" value="P:nervous system development"/>
    <property type="evidence" value="ECO:0007669"/>
    <property type="project" value="UniProtKB-KW"/>
</dbReference>
<feature type="compositionally biased region" description="Gly residues" evidence="16">
    <location>
        <begin position="562"/>
        <end position="571"/>
    </location>
</feature>
<keyword evidence="12" id="KW-0966">Cell projection</keyword>
<dbReference type="EMBL" id="GAMC01013990">
    <property type="protein sequence ID" value="JAB92565.1"/>
    <property type="molecule type" value="mRNA"/>
</dbReference>
<feature type="region of interest" description="Disordered" evidence="16">
    <location>
        <begin position="640"/>
        <end position="770"/>
    </location>
</feature>
<keyword evidence="9 15" id="KW-0694">RNA-binding</keyword>
<evidence type="ECO:0000256" key="15">
    <source>
        <dbReference type="PROSITE-ProRule" id="PRU00117"/>
    </source>
</evidence>
<dbReference type="OrthoDB" id="424249at2759"/>
<dbReference type="FunFam" id="3.30.1370.10:FF:000004">
    <property type="entry name" value="Fragile X mental retardation 1, isoform CRA_e"/>
    <property type="match status" value="1"/>
</dbReference>
<feature type="compositionally biased region" description="Polar residues" evidence="16">
    <location>
        <begin position="640"/>
        <end position="660"/>
    </location>
</feature>
<keyword evidence="5" id="KW-0963">Cytoplasm</keyword>
<dbReference type="FunFam" id="2.30.30.140:FF:000103">
    <property type="entry name" value="Fmr1, isoform J"/>
    <property type="match status" value="1"/>
</dbReference>
<evidence type="ECO:0000256" key="3">
    <source>
        <dbReference type="ARBA" id="ARBA00004487"/>
    </source>
</evidence>
<dbReference type="GO" id="GO:0099577">
    <property type="term" value="P:regulation of translation at presynapse, modulating synaptic transmission"/>
    <property type="evidence" value="ECO:0007669"/>
    <property type="project" value="TreeGrafter"/>
</dbReference>
<dbReference type="GO" id="GO:0043204">
    <property type="term" value="C:perikaryon"/>
    <property type="evidence" value="ECO:0007669"/>
    <property type="project" value="UniProtKB-SubCell"/>
</dbReference>
<accession>W8AUN9</accession>
<evidence type="ECO:0000256" key="1">
    <source>
        <dbReference type="ARBA" id="ARBA00004210"/>
    </source>
</evidence>
<evidence type="ECO:0000256" key="4">
    <source>
        <dbReference type="ARBA" id="ARBA00006633"/>
    </source>
</evidence>
<evidence type="ECO:0000256" key="16">
    <source>
        <dbReference type="SAM" id="MobiDB-lite"/>
    </source>
</evidence>
<comment type="similarity">
    <text evidence="4">Belongs to the FMR1 family.</text>
</comment>
<dbReference type="PANTHER" id="PTHR10603:SF7">
    <property type="entry name" value="FRAGILE X MESSENGER RIBONUCLEOPROTEIN 1 HOMOLOG"/>
    <property type="match status" value="1"/>
</dbReference>
<dbReference type="AlphaFoldDB" id="W8AUN9"/>
<dbReference type="InterPro" id="IPR040472">
    <property type="entry name" value="FMRP_KH0"/>
</dbReference>
<evidence type="ECO:0000256" key="13">
    <source>
        <dbReference type="ARBA" id="ARBA00023274"/>
    </source>
</evidence>
<evidence type="ECO:0000256" key="11">
    <source>
        <dbReference type="ARBA" id="ARBA00023018"/>
    </source>
</evidence>
<feature type="compositionally biased region" description="Basic and acidic residues" evidence="16">
    <location>
        <begin position="470"/>
        <end position="513"/>
    </location>
</feature>
<dbReference type="PROSITE" id="PS51641">
    <property type="entry name" value="AGENET_LIKE"/>
    <property type="match status" value="1"/>
</dbReference>
<name>W8AUN9_CERCA</name>
<evidence type="ECO:0000259" key="17">
    <source>
        <dbReference type="PROSITE" id="PS51641"/>
    </source>
</evidence>
<feature type="compositionally biased region" description="Basic and acidic residues" evidence="16">
    <location>
        <begin position="440"/>
        <end position="457"/>
    </location>
</feature>
<dbReference type="GO" id="GO:0043488">
    <property type="term" value="P:regulation of mRNA stability"/>
    <property type="evidence" value="ECO:0007669"/>
    <property type="project" value="TreeGrafter"/>
</dbReference>
<reference evidence="18" key="2">
    <citation type="journal article" date="2014" name="BMC Genomics">
        <title>A genomic perspective to assessing quality of mass-reared SIT flies used in Mediterranean fruit fly (Ceratitis capitata) eradication in California.</title>
        <authorList>
            <person name="Calla B."/>
            <person name="Hall B."/>
            <person name="Hou S."/>
            <person name="Geib S.M."/>
        </authorList>
    </citation>
    <scope>NUCLEOTIDE SEQUENCE</scope>
</reference>
<dbReference type="Gene3D" id="2.30.30.140">
    <property type="match status" value="2"/>
</dbReference>
<feature type="compositionally biased region" description="Basic and acidic residues" evidence="16">
    <location>
        <begin position="400"/>
        <end position="414"/>
    </location>
</feature>
<feature type="compositionally biased region" description="Pro residues" evidence="16">
    <location>
        <begin position="754"/>
        <end position="764"/>
    </location>
</feature>
<dbReference type="GO" id="GO:0048513">
    <property type="term" value="P:animal organ development"/>
    <property type="evidence" value="ECO:0007669"/>
    <property type="project" value="TreeGrafter"/>
</dbReference>
<dbReference type="SUPFAM" id="SSF54791">
    <property type="entry name" value="Eukaryotic type KH-domain (KH-domain type I)"/>
    <property type="match status" value="2"/>
</dbReference>
<comment type="subcellular location">
    <subcellularLocation>
        <location evidence="3">Cell projection</location>
        <location evidence="3">Neuron projection</location>
    </subcellularLocation>
    <subcellularLocation>
        <location evidence="1">Cytoplasm</location>
        <location evidence="1">Stress granule</location>
    </subcellularLocation>
    <subcellularLocation>
        <location evidence="2">Perikaryon</location>
    </subcellularLocation>
    <subcellularLocation>
        <location evidence="14">Synapse</location>
    </subcellularLocation>
</comment>
<dbReference type="GO" id="GO:0043005">
    <property type="term" value="C:neuron projection"/>
    <property type="evidence" value="ECO:0007669"/>
    <property type="project" value="UniProtKB-SubCell"/>
</dbReference>
<gene>
    <name evidence="18" type="primary">FMR1</name>
</gene>
<dbReference type="InterPro" id="IPR041560">
    <property type="entry name" value="Tudor_FRM1"/>
</dbReference>
<evidence type="ECO:0000313" key="18">
    <source>
        <dbReference type="EMBL" id="JAB92565.1"/>
    </source>
</evidence>
<dbReference type="FunFam" id="3.30.1370.10:FF:000054">
    <property type="entry name" value="Fragile X mental retardation protein 1"/>
    <property type="match status" value="1"/>
</dbReference>
<keyword evidence="13" id="KW-0687">Ribonucleoprotein</keyword>
<organism evidence="18">
    <name type="scientific">Ceratitis capitata</name>
    <name type="common">Mediterranean fruit fly</name>
    <name type="synonym">Tephritis capitata</name>
    <dbReference type="NCBI Taxonomy" id="7213"/>
    <lineage>
        <taxon>Eukaryota</taxon>
        <taxon>Metazoa</taxon>
        <taxon>Ecdysozoa</taxon>
        <taxon>Arthropoda</taxon>
        <taxon>Hexapoda</taxon>
        <taxon>Insecta</taxon>
        <taxon>Pterygota</taxon>
        <taxon>Neoptera</taxon>
        <taxon>Endopterygota</taxon>
        <taxon>Diptera</taxon>
        <taxon>Brachycera</taxon>
        <taxon>Muscomorpha</taxon>
        <taxon>Tephritoidea</taxon>
        <taxon>Tephritidae</taxon>
        <taxon>Ceratitis</taxon>
        <taxon>Ceratitis</taxon>
    </lineage>
</organism>
<evidence type="ECO:0000256" key="7">
    <source>
        <dbReference type="ARBA" id="ARBA00022737"/>
    </source>
</evidence>
<feature type="non-terminal residue" evidence="18">
    <location>
        <position position="770"/>
    </location>
</feature>
<dbReference type="CDD" id="cd22427">
    <property type="entry name" value="KH_I_FMR1_FXR_rpt3"/>
    <property type="match status" value="1"/>
</dbReference>
<dbReference type="SMART" id="SM00322">
    <property type="entry name" value="KH"/>
    <property type="match status" value="2"/>
</dbReference>
<keyword evidence="8" id="KW-0810">Translation regulation</keyword>
<evidence type="ECO:0000256" key="2">
    <source>
        <dbReference type="ARBA" id="ARBA00004484"/>
    </source>
</evidence>
<dbReference type="Pfam" id="PF17904">
    <property type="entry name" value="KH_9"/>
    <property type="match status" value="1"/>
</dbReference>
<feature type="region of interest" description="Disordered" evidence="16">
    <location>
        <begin position="389"/>
        <end position="615"/>
    </location>
</feature>
<dbReference type="CDD" id="cd22425">
    <property type="entry name" value="KH_I_FMR1_FXR_rpt1"/>
    <property type="match status" value="1"/>
</dbReference>
<keyword evidence="10" id="KW-0524">Neurogenesis</keyword>
<evidence type="ECO:0000256" key="5">
    <source>
        <dbReference type="ARBA" id="ARBA00022490"/>
    </source>
</evidence>
<dbReference type="CDD" id="cd20402">
    <property type="entry name" value="Tudor_Agenet_FMRP-like_rpt1"/>
    <property type="match status" value="1"/>
</dbReference>
<evidence type="ECO:0000256" key="8">
    <source>
        <dbReference type="ARBA" id="ARBA00022845"/>
    </source>
</evidence>
<dbReference type="GO" id="GO:0003730">
    <property type="term" value="F:mRNA 3'-UTR binding"/>
    <property type="evidence" value="ECO:0007669"/>
    <property type="project" value="TreeGrafter"/>
</dbReference>
<evidence type="ECO:0000256" key="14">
    <source>
        <dbReference type="ARBA" id="ARBA00034103"/>
    </source>
</evidence>
<dbReference type="InterPro" id="IPR036612">
    <property type="entry name" value="KH_dom_type_1_sf"/>
</dbReference>
<dbReference type="PROSITE" id="PS50084">
    <property type="entry name" value="KH_TYPE_1"/>
    <property type="match status" value="2"/>
</dbReference>
<dbReference type="CDD" id="cd22426">
    <property type="entry name" value="KH_I_FMR1_FXR_rpt2"/>
    <property type="match status" value="1"/>
</dbReference>
<dbReference type="InterPro" id="IPR004087">
    <property type="entry name" value="KH_dom"/>
</dbReference>
<reference evidence="18" key="1">
    <citation type="submission" date="2013-07" db="EMBL/GenBank/DDBJ databases">
        <authorList>
            <person name="Geib S."/>
        </authorList>
    </citation>
    <scope>NUCLEOTIDE SEQUENCE</scope>
</reference>
<keyword evidence="7" id="KW-0677">Repeat</keyword>
<protein>
    <submittedName>
        <fullName evidence="18">Fragile X mental retardation syndrome-related protein 1</fullName>
    </submittedName>
</protein>
<feature type="compositionally biased region" description="Gly residues" evidence="16">
    <location>
        <begin position="459"/>
        <end position="469"/>
    </location>
</feature>
<dbReference type="GO" id="GO:0045727">
    <property type="term" value="P:positive regulation of translation"/>
    <property type="evidence" value="ECO:0007669"/>
    <property type="project" value="TreeGrafter"/>
</dbReference>
<evidence type="ECO:0000256" key="6">
    <source>
        <dbReference type="ARBA" id="ARBA00022491"/>
    </source>
</evidence>
<sequence length="770" mass="86012">MDDLMVEVRLDNGAYYKGMVTAVCDDGVFVEVDGPEVQKYPFSNVRFPPEENDNPPAFEEGMEVEVFTRSTERESCGWWIASIKMIKAEICAVAYIGFESPYTEICELKRLRLKNQNPPLTPKSFYQFSIPVPEELRQEAQKDGIHKEFQRTIGAGVCVYNRDLDSLIVISKWEYTQKRASMLKDMHFRNLAQKVMLLKRTEEAARQLESTKLLNRGYTDEFQVREDLMGLAIGSHGANIQAARLLEGVTNIELEEKSCTFKITGESEDAVQRARAMLEYAEEFFQVPRELVGKVIGKNGRIIQEIVDKSGVFRIKASEFVQIAGDDEQDQNIPREHGHVPFVFIGTVESISNAKVLLEYHLGHLKEVELLRQEKLEIDQQLRAIQESTMGSMQNFPVTRRSERGYSSDIESVRSGRGGPRGRGRGRGGGNGGNQRYHQGRRDDDDYNSRGDHRYNDRSGGGGGGGYRGGNDRRGGGGRREQNGRDMGRDHYHNHNEDMREDTRELSSVERAESNSSYEGSSRRRRRQKNNNAAHNTNGGVTNNKSQQNKQPQNADNNKNNNGGGGGGGAGSSSERSKQQLVNSKDGSNVAIKGNVDKPQQQQQQLQQQQQQQEQLLRHLHIQKQQQQQQLKQNSISTYTNSANDQMQNDATGSARSMQGRQGGQRPTLERSTAVRGTTPQRGLTPQRSATPQYGYESEPMEDYAGATSLGAGGGNQLIGARDRSPSVFLEPPSPDPTQIVYGPGWGRPMSPMDLPPEPRPKSPTPSKSS</sequence>
<proteinExistence type="evidence at transcript level"/>
<feature type="compositionally biased region" description="Low complexity" evidence="16">
    <location>
        <begin position="600"/>
        <end position="615"/>
    </location>
</feature>
<dbReference type="PANTHER" id="PTHR10603">
    <property type="entry name" value="FRAGILE X MENTAL RETARDATION SYNDROME-RELATED PROTEIN"/>
    <property type="match status" value="1"/>
</dbReference>
<dbReference type="Gene3D" id="3.30.1370.10">
    <property type="entry name" value="K Homology domain, type 1"/>
    <property type="match status" value="2"/>
</dbReference>
<dbReference type="Pfam" id="PF00013">
    <property type="entry name" value="KH_1"/>
    <property type="match status" value="2"/>
</dbReference>
<feature type="compositionally biased region" description="Low complexity" evidence="16">
    <location>
        <begin position="543"/>
        <end position="561"/>
    </location>
</feature>
<feature type="domain" description="Agenet-like" evidence="17">
    <location>
        <begin position="62"/>
        <end position="114"/>
    </location>
</feature>
<feature type="compositionally biased region" description="Polar residues" evidence="16">
    <location>
        <begin position="675"/>
        <end position="692"/>
    </location>
</feature>
<dbReference type="Pfam" id="PF18336">
    <property type="entry name" value="Tudor_FRX1"/>
    <property type="match status" value="1"/>
</dbReference>
<evidence type="ECO:0000256" key="10">
    <source>
        <dbReference type="ARBA" id="ARBA00022902"/>
    </source>
</evidence>
<dbReference type="GO" id="GO:0048170">
    <property type="term" value="P:positive regulation of long-term neuronal synaptic plasticity"/>
    <property type="evidence" value="ECO:0007669"/>
    <property type="project" value="TreeGrafter"/>
</dbReference>
<keyword evidence="6" id="KW-0678">Repressor</keyword>